<dbReference type="PANTHER" id="PTHR43491:SF1">
    <property type="entry name" value="UDP-N-ACETYL-D-MANNOSAMINE DEHYDROGENASE"/>
    <property type="match status" value="1"/>
</dbReference>
<dbReference type="InterPro" id="IPR014027">
    <property type="entry name" value="UDP-Glc/GDP-Man_DH_C"/>
</dbReference>
<comment type="caution">
    <text evidence="5">The sequence shown here is derived from an EMBL/GenBank/DDBJ whole genome shotgun (WGS) entry which is preliminary data.</text>
</comment>
<dbReference type="Pfam" id="PF00984">
    <property type="entry name" value="UDPG_MGDP_dh"/>
    <property type="match status" value="1"/>
</dbReference>
<dbReference type="SUPFAM" id="SSF48179">
    <property type="entry name" value="6-phosphogluconate dehydrogenase C-terminal domain-like"/>
    <property type="match status" value="1"/>
</dbReference>
<gene>
    <name evidence="5" type="ORF">ABID37_000005</name>
</gene>
<organism evidence="5 6">
    <name type="scientific">Aquamicrobium terrae</name>
    <dbReference type="NCBI Taxonomy" id="1324945"/>
    <lineage>
        <taxon>Bacteria</taxon>
        <taxon>Pseudomonadati</taxon>
        <taxon>Pseudomonadota</taxon>
        <taxon>Alphaproteobacteria</taxon>
        <taxon>Hyphomicrobiales</taxon>
        <taxon>Phyllobacteriaceae</taxon>
        <taxon>Aquamicrobium</taxon>
    </lineage>
</organism>
<dbReference type="InterPro" id="IPR036220">
    <property type="entry name" value="UDP-Glc/GDP-Man_DH_C_sf"/>
</dbReference>
<keyword evidence="6" id="KW-1185">Reference proteome</keyword>
<keyword evidence="2" id="KW-0520">NAD</keyword>
<dbReference type="InterPro" id="IPR036291">
    <property type="entry name" value="NAD(P)-bd_dom_sf"/>
</dbReference>
<feature type="domain" description="UDP-glucose/GDP-mannose dehydrogenase C-terminal" evidence="4">
    <location>
        <begin position="345"/>
        <end position="445"/>
    </location>
</feature>
<dbReference type="RefSeq" id="WP_354191884.1">
    <property type="nucleotide sequence ID" value="NZ_JBEPML010000001.1"/>
</dbReference>
<dbReference type="Pfam" id="PF03721">
    <property type="entry name" value="UDPG_MGDP_dh_N"/>
    <property type="match status" value="1"/>
</dbReference>
<evidence type="ECO:0000313" key="6">
    <source>
        <dbReference type="Proteomes" id="UP001549076"/>
    </source>
</evidence>
<dbReference type="Gene3D" id="3.40.50.720">
    <property type="entry name" value="NAD(P)-binding Rossmann-like Domain"/>
    <property type="match status" value="2"/>
</dbReference>
<keyword evidence="1 5" id="KW-0560">Oxidoreductase</keyword>
<evidence type="ECO:0000259" key="4">
    <source>
        <dbReference type="SMART" id="SM00984"/>
    </source>
</evidence>
<comment type="similarity">
    <text evidence="3">Belongs to the UDP-glucose/GDP-mannose dehydrogenase family.</text>
</comment>
<dbReference type="PANTHER" id="PTHR43491">
    <property type="entry name" value="UDP-N-ACETYL-D-MANNOSAMINE DEHYDROGENASE"/>
    <property type="match status" value="1"/>
</dbReference>
<protein>
    <submittedName>
        <fullName evidence="5">UDP-N-acetyl-D-glucosamine dehydrogenase</fullName>
        <ecNumber evidence="5">1.1.1.136</ecNumber>
    </submittedName>
</protein>
<accession>A0ABV2MSN7</accession>
<evidence type="ECO:0000313" key="5">
    <source>
        <dbReference type="EMBL" id="MET3789821.1"/>
    </source>
</evidence>
<dbReference type="InterPro" id="IPR008927">
    <property type="entry name" value="6-PGluconate_DH-like_C_sf"/>
</dbReference>
<dbReference type="NCBIfam" id="TIGR03026">
    <property type="entry name" value="NDP-sugDHase"/>
    <property type="match status" value="1"/>
</dbReference>
<dbReference type="SUPFAM" id="SSF52413">
    <property type="entry name" value="UDP-glucose/GDP-mannose dehydrogenase C-terminal domain"/>
    <property type="match status" value="1"/>
</dbReference>
<evidence type="ECO:0000256" key="3">
    <source>
        <dbReference type="PIRNR" id="PIRNR000124"/>
    </source>
</evidence>
<dbReference type="GO" id="GO:0047004">
    <property type="term" value="F:UDP-N-acetylglucosamine 6-dehydrogenase activity"/>
    <property type="evidence" value="ECO:0007669"/>
    <property type="project" value="UniProtKB-EC"/>
</dbReference>
<dbReference type="Pfam" id="PF03720">
    <property type="entry name" value="UDPG_MGDP_dh_C"/>
    <property type="match status" value="1"/>
</dbReference>
<dbReference type="Proteomes" id="UP001549076">
    <property type="component" value="Unassembled WGS sequence"/>
</dbReference>
<dbReference type="SUPFAM" id="SSF51735">
    <property type="entry name" value="NAD(P)-binding Rossmann-fold domains"/>
    <property type="match status" value="1"/>
</dbReference>
<dbReference type="PIRSF" id="PIRSF500136">
    <property type="entry name" value="UDP_ManNAc_DH"/>
    <property type="match status" value="1"/>
</dbReference>
<sequence length="456" mass="49620">MLQNHSEHGVGPDNEVFEKLRQAIEARTARVGIIGLGYVGLPLAVTAANAGFPVLGFDIDARRVERINAGETMIKHIDGALIKGAIDKGLFEATADFSRLKEADAILICVPTPLTRHREPDLSFVTATAKVVAENLRPGQLVALESTTYPGTTDEVLRPVLEQGGLKSGRDFFLAFSPEREDPGNPDFGTSTIPKVVGGDGPLAMELADALYGALVTRTVPVSSTATAEAVKLTENIFRAVNIALVNELKVVYEAMGIDVWEVIDAAKTKPFGFMPFYPGPGLGGHCIPIDPFYLTWKAREYEISTRFVELAGEINTAMPRRVVDRLARAMDEQLKRGLNGARVLVLGIAYKKNVDDMRESPSLRLIEMIEERGAETAYHDPHIAEISMTREHAALAGRRSVELSAEALAGYDAVLIATDHDAVDYKLVVDNAKLVIDTRNACVRHALKSERIVKA</sequence>
<dbReference type="EMBL" id="JBEPML010000001">
    <property type="protein sequence ID" value="MET3789821.1"/>
    <property type="molecule type" value="Genomic_DNA"/>
</dbReference>
<name>A0ABV2MSN7_9HYPH</name>
<dbReference type="InterPro" id="IPR017476">
    <property type="entry name" value="UDP-Glc/GDP-Man"/>
</dbReference>
<dbReference type="PIRSF" id="PIRSF000124">
    <property type="entry name" value="UDPglc_GDPman_dh"/>
    <property type="match status" value="1"/>
</dbReference>
<dbReference type="InterPro" id="IPR028359">
    <property type="entry name" value="UDP_ManNAc/GlcNAc_DH"/>
</dbReference>
<proteinExistence type="inferred from homology"/>
<dbReference type="SMART" id="SM00984">
    <property type="entry name" value="UDPG_MGDP_dh_C"/>
    <property type="match status" value="1"/>
</dbReference>
<dbReference type="InterPro" id="IPR001732">
    <property type="entry name" value="UDP-Glc/GDP-Man_DH_N"/>
</dbReference>
<dbReference type="InterPro" id="IPR014026">
    <property type="entry name" value="UDP-Glc/GDP-Man_DH_dimer"/>
</dbReference>
<evidence type="ECO:0000256" key="2">
    <source>
        <dbReference type="ARBA" id="ARBA00023027"/>
    </source>
</evidence>
<evidence type="ECO:0000256" key="1">
    <source>
        <dbReference type="ARBA" id="ARBA00023002"/>
    </source>
</evidence>
<dbReference type="EC" id="1.1.1.136" evidence="5"/>
<reference evidence="5 6" key="1">
    <citation type="submission" date="2024-06" db="EMBL/GenBank/DDBJ databases">
        <title>Genomic Encyclopedia of Type Strains, Phase IV (KMG-IV): sequencing the most valuable type-strain genomes for metagenomic binning, comparative biology and taxonomic classification.</title>
        <authorList>
            <person name="Goeker M."/>
        </authorList>
    </citation>
    <scope>NUCLEOTIDE SEQUENCE [LARGE SCALE GENOMIC DNA]</scope>
    <source>
        <strain evidence="5 6">DSM 27865</strain>
    </source>
</reference>